<proteinExistence type="predicted"/>
<dbReference type="Pfam" id="PF00078">
    <property type="entry name" value="RVT_1"/>
    <property type="match status" value="1"/>
</dbReference>
<gene>
    <name evidence="2" type="ORF">Tci_016236</name>
</gene>
<protein>
    <recommendedName>
        <fullName evidence="1">Reverse transcriptase domain-containing protein</fullName>
    </recommendedName>
</protein>
<dbReference type="PANTHER" id="PTHR46890:SF48">
    <property type="entry name" value="RNA-DIRECTED DNA POLYMERASE"/>
    <property type="match status" value="1"/>
</dbReference>
<dbReference type="PANTHER" id="PTHR46890">
    <property type="entry name" value="NON-LTR RETROLELEMENT REVERSE TRANSCRIPTASE-LIKE PROTEIN-RELATED"/>
    <property type="match status" value="1"/>
</dbReference>
<dbReference type="InterPro" id="IPR043502">
    <property type="entry name" value="DNA/RNA_pol_sf"/>
</dbReference>
<dbReference type="EMBL" id="BKCJ010001821">
    <property type="protein sequence ID" value="GEU44258.1"/>
    <property type="molecule type" value="Genomic_DNA"/>
</dbReference>
<feature type="non-terminal residue" evidence="2">
    <location>
        <position position="800"/>
    </location>
</feature>
<evidence type="ECO:0000259" key="1">
    <source>
        <dbReference type="Pfam" id="PF00078"/>
    </source>
</evidence>
<dbReference type="InterPro" id="IPR000477">
    <property type="entry name" value="RT_dom"/>
</dbReference>
<dbReference type="CDD" id="cd01650">
    <property type="entry name" value="RT_nLTR_like"/>
    <property type="match status" value="1"/>
</dbReference>
<feature type="domain" description="Reverse transcriptase" evidence="1">
    <location>
        <begin position="431"/>
        <end position="539"/>
    </location>
</feature>
<reference evidence="2" key="1">
    <citation type="journal article" date="2019" name="Sci. Rep.">
        <title>Draft genome of Tanacetum cinerariifolium, the natural source of mosquito coil.</title>
        <authorList>
            <person name="Yamashiro T."/>
            <person name="Shiraishi A."/>
            <person name="Satake H."/>
            <person name="Nakayama K."/>
        </authorList>
    </citation>
    <scope>NUCLEOTIDE SEQUENCE</scope>
</reference>
<dbReference type="InterPro" id="IPR052343">
    <property type="entry name" value="Retrotransposon-Effector_Assoc"/>
</dbReference>
<evidence type="ECO:0000313" key="2">
    <source>
        <dbReference type="EMBL" id="GEU44258.1"/>
    </source>
</evidence>
<dbReference type="AlphaFoldDB" id="A0A6L2K4B9"/>
<name>A0A6L2K4B9_TANCI</name>
<comment type="caution">
    <text evidence="2">The sequence shown here is derived from an EMBL/GenBank/DDBJ whole genome shotgun (WGS) entry which is preliminary data.</text>
</comment>
<dbReference type="SUPFAM" id="SSF56672">
    <property type="entry name" value="DNA/RNA polymerases"/>
    <property type="match status" value="1"/>
</dbReference>
<accession>A0A6L2K4B9</accession>
<sequence>MRDTGKKKISNIASPNSFAALGADDDDEEENIRGLNRSRKQKEVCQVVNENNLSVCIILKSHVDVAAVYDTCKKVCSRWKWTYNGSLYSKGSRIILGWNNDLVDVMIMTQTNRVMHVQVNTHVDHKTLFCSFVYSDNYYIDRRALWSNLVGHAILMMNRTWVFLAMEVADVNYTGLHFTWNKKPKGSDGILKKIDRIMGNLQFNDDFPGSFAIFQPYRISNHSLCVLPYFHKIVKSKCVKNRIEMVSDASNILYDGNQVPGAFVNHHNQFLRAEGVTNPLDDHYLFTRVLDNAKVDFMVRGVSNDKVKSVIFSMGDDRASGPDGFTAAFFKKAWDVVGGDITCAIWDLFSKGKLLKELNHTIISFIPKVTTLARINDYRPISCCNVLYKCISKIISNRVKEGLGDIVSINQSAFVSGRRISDNIVLMQKLMRNYHMKRGPLSWFKGKRGLRQGDPLSPYLFTLVMEILTLMLHCRVRNSDEFQYHHLCEQQRIINLCFADDLFLFARGHPSLVAVIMDALEEFKQVSGLVSSIPKSTIFFYNVSNAIKASILNSMPFDEGALPVRGDVSWGWQKLLKIRSTIRPFIWHKINNGKSTSAWFDRWADVCPLKDMLSNRDIARSGFSLEDSVSNLISDGFWRWPLDWLSRFLVMAQLQVPSLLDDMDDVILWRDWDGVLRTFFQKLKTQDRLRQWEVDPSIDLNLLRCPLCDLVPDSHDHLFYKCSFSSQARSKVRCLCGMDDISKGRKAKKTSFPDQIVDVILSMVQLKLVTFKFKKTSTGSRLLLDQWKIPSYCIVHDEST</sequence>
<organism evidence="2">
    <name type="scientific">Tanacetum cinerariifolium</name>
    <name type="common">Dalmatian daisy</name>
    <name type="synonym">Chrysanthemum cinerariifolium</name>
    <dbReference type="NCBI Taxonomy" id="118510"/>
    <lineage>
        <taxon>Eukaryota</taxon>
        <taxon>Viridiplantae</taxon>
        <taxon>Streptophyta</taxon>
        <taxon>Embryophyta</taxon>
        <taxon>Tracheophyta</taxon>
        <taxon>Spermatophyta</taxon>
        <taxon>Magnoliopsida</taxon>
        <taxon>eudicotyledons</taxon>
        <taxon>Gunneridae</taxon>
        <taxon>Pentapetalae</taxon>
        <taxon>asterids</taxon>
        <taxon>campanulids</taxon>
        <taxon>Asterales</taxon>
        <taxon>Asteraceae</taxon>
        <taxon>Asteroideae</taxon>
        <taxon>Anthemideae</taxon>
        <taxon>Anthemidinae</taxon>
        <taxon>Tanacetum</taxon>
    </lineage>
</organism>